<keyword evidence="1" id="KW-0808">Transferase</keyword>
<dbReference type="GO" id="GO:0016301">
    <property type="term" value="F:kinase activity"/>
    <property type="evidence" value="ECO:0007669"/>
    <property type="project" value="UniProtKB-KW"/>
</dbReference>
<dbReference type="EMBL" id="UOFH01000242">
    <property type="protein sequence ID" value="VAW63187.1"/>
    <property type="molecule type" value="Genomic_DNA"/>
</dbReference>
<protein>
    <submittedName>
        <fullName evidence="1">Ribulosamine/erythrulosamine 3-kinase potentially involved in protein deglycation</fullName>
    </submittedName>
</protein>
<dbReference type="AlphaFoldDB" id="A0A3B0XJ98"/>
<dbReference type="SUPFAM" id="SSF56112">
    <property type="entry name" value="Protein kinase-like (PK-like)"/>
    <property type="match status" value="1"/>
</dbReference>
<reference evidence="1" key="1">
    <citation type="submission" date="2018-06" db="EMBL/GenBank/DDBJ databases">
        <authorList>
            <person name="Zhirakovskaya E."/>
        </authorList>
    </citation>
    <scope>NUCLEOTIDE SEQUENCE</scope>
</reference>
<dbReference type="PANTHER" id="PTHR12149:SF8">
    <property type="entry name" value="PROTEIN-RIBULOSAMINE 3-KINASE"/>
    <property type="match status" value="1"/>
</dbReference>
<dbReference type="PANTHER" id="PTHR12149">
    <property type="entry name" value="FRUCTOSAMINE 3 KINASE-RELATED PROTEIN"/>
    <property type="match status" value="1"/>
</dbReference>
<dbReference type="Pfam" id="PF03881">
    <property type="entry name" value="Fructosamin_kin"/>
    <property type="match status" value="1"/>
</dbReference>
<evidence type="ECO:0000313" key="1">
    <source>
        <dbReference type="EMBL" id="VAW63187.1"/>
    </source>
</evidence>
<dbReference type="Gene3D" id="3.90.1200.10">
    <property type="match status" value="1"/>
</dbReference>
<dbReference type="InterPro" id="IPR011009">
    <property type="entry name" value="Kinase-like_dom_sf"/>
</dbReference>
<keyword evidence="1" id="KW-0418">Kinase</keyword>
<organism evidence="1">
    <name type="scientific">hydrothermal vent metagenome</name>
    <dbReference type="NCBI Taxonomy" id="652676"/>
    <lineage>
        <taxon>unclassified sequences</taxon>
        <taxon>metagenomes</taxon>
        <taxon>ecological metagenomes</taxon>
    </lineage>
</organism>
<proteinExistence type="predicted"/>
<dbReference type="PIRSF" id="PIRSF006221">
    <property type="entry name" value="Ketosamine-3-kinase"/>
    <property type="match status" value="1"/>
</dbReference>
<sequence>MNLGSSLWHPLAQQISQQTQAPFRITSHTPMGGGCINAAYRISDEHRQTHYFVKLNDSKHGDMFETEALSLQALFEQGAVRVPQPVCFGQLQNQTYLVLEYLTLSGRADFSALGQQLANLHRATAEQFGWHRNNTIGTTPQQNQLCDNWVDFWREQRLQPQITLAEKNGYGAQLAPLTDKLLADFACLFTNYTPRPSMLHGDLWAGNAAALADGTPVIFDPAFYFGDRETDIAMTHLFGGFNQNFYAAYHAAWPLDSGFAVRKTLYNLYHILNHLNLFGAGYLGQAVSMSEKLLAEF</sequence>
<dbReference type="Gene3D" id="3.30.200.20">
    <property type="entry name" value="Phosphorylase Kinase, domain 1"/>
    <property type="match status" value="1"/>
</dbReference>
<name>A0A3B0XJ98_9ZZZZ</name>
<gene>
    <name evidence="1" type="ORF">MNBD_GAMMA08-2647</name>
</gene>
<accession>A0A3B0XJ98</accession>
<dbReference type="InterPro" id="IPR016477">
    <property type="entry name" value="Fructo-/Ketosamine-3-kinase"/>
</dbReference>